<dbReference type="InterPro" id="IPR050351">
    <property type="entry name" value="BphY/WalK/GraS-like"/>
</dbReference>
<dbReference type="PROSITE" id="PS50885">
    <property type="entry name" value="HAMP"/>
    <property type="match status" value="1"/>
</dbReference>
<evidence type="ECO:0000256" key="4">
    <source>
        <dbReference type="ARBA" id="ARBA00022475"/>
    </source>
</evidence>
<evidence type="ECO:0000256" key="6">
    <source>
        <dbReference type="ARBA" id="ARBA00022679"/>
    </source>
</evidence>
<gene>
    <name evidence="16" type="ORF">FKV42_07230</name>
</gene>
<dbReference type="Gene3D" id="3.30.450.20">
    <property type="entry name" value="PAS domain"/>
    <property type="match status" value="1"/>
</dbReference>
<keyword evidence="11 12" id="KW-0472">Membrane</keyword>
<dbReference type="CDD" id="cd06225">
    <property type="entry name" value="HAMP"/>
    <property type="match status" value="1"/>
</dbReference>
<dbReference type="Pfam" id="PF13426">
    <property type="entry name" value="PAS_9"/>
    <property type="match status" value="1"/>
</dbReference>
<keyword evidence="17" id="KW-1185">Reference proteome</keyword>
<dbReference type="NCBIfam" id="TIGR00229">
    <property type="entry name" value="sensory_box"/>
    <property type="match status" value="1"/>
</dbReference>
<dbReference type="CDD" id="cd00082">
    <property type="entry name" value="HisKA"/>
    <property type="match status" value="1"/>
</dbReference>
<dbReference type="AlphaFoldDB" id="A0A7Z8P1E0"/>
<accession>A0A7Z8P1E0</accession>
<dbReference type="SMART" id="SM00387">
    <property type="entry name" value="HATPase_c"/>
    <property type="match status" value="1"/>
</dbReference>
<comment type="caution">
    <text evidence="16">The sequence shown here is derived from an EMBL/GenBank/DDBJ whole genome shotgun (WGS) entry which is preliminary data.</text>
</comment>
<evidence type="ECO:0000259" key="14">
    <source>
        <dbReference type="PROSITE" id="PS50112"/>
    </source>
</evidence>
<comment type="catalytic activity">
    <reaction evidence="1">
        <text>ATP + protein L-histidine = ADP + protein N-phospho-L-histidine.</text>
        <dbReference type="EC" id="2.7.13.3"/>
    </reaction>
</comment>
<dbReference type="Proteomes" id="UP000319335">
    <property type="component" value="Unassembled WGS sequence"/>
</dbReference>
<dbReference type="InterPro" id="IPR005467">
    <property type="entry name" value="His_kinase_dom"/>
</dbReference>
<dbReference type="SUPFAM" id="SSF158472">
    <property type="entry name" value="HAMP domain-like"/>
    <property type="match status" value="1"/>
</dbReference>
<evidence type="ECO:0000256" key="10">
    <source>
        <dbReference type="ARBA" id="ARBA00023012"/>
    </source>
</evidence>
<keyword evidence="4" id="KW-1003">Cell membrane</keyword>
<keyword evidence="7" id="KW-0547">Nucleotide-binding</keyword>
<keyword evidence="12" id="KW-1133">Transmembrane helix</keyword>
<dbReference type="RefSeq" id="WP_154809590.1">
    <property type="nucleotide sequence ID" value="NZ_VIAQ01000014.1"/>
</dbReference>
<feature type="transmembrane region" description="Helical" evidence="12">
    <location>
        <begin position="178"/>
        <end position="201"/>
    </location>
</feature>
<dbReference type="Pfam" id="PF02518">
    <property type="entry name" value="HATPase_c"/>
    <property type="match status" value="1"/>
</dbReference>
<name>A0A7Z8P1E0_9EURY</name>
<evidence type="ECO:0000256" key="11">
    <source>
        <dbReference type="ARBA" id="ARBA00023136"/>
    </source>
</evidence>
<dbReference type="OrthoDB" id="8127at2157"/>
<dbReference type="GO" id="GO:0016036">
    <property type="term" value="P:cellular response to phosphate starvation"/>
    <property type="evidence" value="ECO:0007669"/>
    <property type="project" value="TreeGrafter"/>
</dbReference>
<dbReference type="InterPro" id="IPR004358">
    <property type="entry name" value="Sig_transdc_His_kin-like_C"/>
</dbReference>
<dbReference type="InterPro" id="IPR036097">
    <property type="entry name" value="HisK_dim/P_sf"/>
</dbReference>
<dbReference type="GO" id="GO:0005524">
    <property type="term" value="F:ATP binding"/>
    <property type="evidence" value="ECO:0007669"/>
    <property type="project" value="UniProtKB-KW"/>
</dbReference>
<keyword evidence="9" id="KW-0067">ATP-binding</keyword>
<dbReference type="EMBL" id="VIAQ01000014">
    <property type="protein sequence ID" value="TQD25684.1"/>
    <property type="molecule type" value="Genomic_DNA"/>
</dbReference>
<feature type="domain" description="PAS" evidence="14">
    <location>
        <begin position="263"/>
        <end position="311"/>
    </location>
</feature>
<dbReference type="InterPro" id="IPR003594">
    <property type="entry name" value="HATPase_dom"/>
</dbReference>
<dbReference type="SUPFAM" id="SSF47384">
    <property type="entry name" value="Homodimeric domain of signal transducing histidine kinase"/>
    <property type="match status" value="1"/>
</dbReference>
<evidence type="ECO:0000256" key="8">
    <source>
        <dbReference type="ARBA" id="ARBA00022777"/>
    </source>
</evidence>
<evidence type="ECO:0000256" key="12">
    <source>
        <dbReference type="SAM" id="Phobius"/>
    </source>
</evidence>
<dbReference type="Gene3D" id="6.10.340.10">
    <property type="match status" value="1"/>
</dbReference>
<dbReference type="SUPFAM" id="SSF55874">
    <property type="entry name" value="ATPase domain of HSP90 chaperone/DNA topoisomerase II/histidine kinase"/>
    <property type="match status" value="1"/>
</dbReference>
<keyword evidence="12" id="KW-0812">Transmembrane</keyword>
<evidence type="ECO:0000256" key="3">
    <source>
        <dbReference type="ARBA" id="ARBA00012438"/>
    </source>
</evidence>
<dbReference type="FunFam" id="3.30.565.10:FF:000023">
    <property type="entry name" value="PAS domain-containing sensor histidine kinase"/>
    <property type="match status" value="1"/>
</dbReference>
<dbReference type="SUPFAM" id="SSF55785">
    <property type="entry name" value="PYP-like sensor domain (PAS domain)"/>
    <property type="match status" value="1"/>
</dbReference>
<dbReference type="PROSITE" id="PS50109">
    <property type="entry name" value="HIS_KIN"/>
    <property type="match status" value="1"/>
</dbReference>
<keyword evidence="5" id="KW-0597">Phosphoprotein</keyword>
<sequence>MQDKPQNIVEEFVSSIDNFSIRTKLILTVVGIILVLGVLMGSYLNVVQTDMMKTELNEKGISITRNLAENSVNPILTDNPVRLQWLIQTIKESDTEVMYVFITNEHGEVLVHTFTGGFPVDLLGINPATDGVNTLLLDTEQGYIRDFSYPILDGNAGEVHVGMSQEYISATADKFTRYLLLFVFLLLIVGSNVAYVAGSVVSNPILELKKSVEIFGKGNLDHKACISSNNEIGQLADSFNDMADHIGYLIEEKEKASKEILDTRNYLTKIVSGSLDGIIVIDDQGKIEFVNEAFMQIAEEAEHKLIGYDVISFVMKKSEELTSFFESPDKDTTFMNELSFKTKNGRDKTIMVSIAVVEYRNEIKYVAVAKDMTDVKKLEQLKRNIIANISHELRTPLNIMKGFVEIAIDEPDQQKRNSFLEKSLKALDRQNWMIQDLLEVARCDDKLEDMDIVKTSINSIVDMAIKSFNGKLIASGLDISVKKGPDMFVHADPEKVAYALTKIIDNALKFTDKGGSIELGTFPKDGGSVVYVKDTGAGIAADQQELIFDRFYQVDSSSTRKYGGNGLGLAIVKNIIDQHEGKIWVESVLEKGSTFYFMIPGF</sequence>
<dbReference type="InterPro" id="IPR003660">
    <property type="entry name" value="HAMP_dom"/>
</dbReference>
<feature type="domain" description="HAMP" evidence="15">
    <location>
        <begin position="199"/>
        <end position="251"/>
    </location>
</feature>
<evidence type="ECO:0000313" key="16">
    <source>
        <dbReference type="EMBL" id="TQD25684.1"/>
    </source>
</evidence>
<dbReference type="EC" id="2.7.13.3" evidence="3"/>
<evidence type="ECO:0000256" key="9">
    <source>
        <dbReference type="ARBA" id="ARBA00022840"/>
    </source>
</evidence>
<evidence type="ECO:0000259" key="15">
    <source>
        <dbReference type="PROSITE" id="PS50885"/>
    </source>
</evidence>
<dbReference type="GO" id="GO:0000155">
    <property type="term" value="F:phosphorelay sensor kinase activity"/>
    <property type="evidence" value="ECO:0007669"/>
    <property type="project" value="InterPro"/>
</dbReference>
<dbReference type="Pfam" id="PF00512">
    <property type="entry name" value="HisKA"/>
    <property type="match status" value="1"/>
</dbReference>
<dbReference type="SMART" id="SM00304">
    <property type="entry name" value="HAMP"/>
    <property type="match status" value="1"/>
</dbReference>
<dbReference type="PRINTS" id="PR00344">
    <property type="entry name" value="BCTRLSENSOR"/>
</dbReference>
<evidence type="ECO:0000256" key="5">
    <source>
        <dbReference type="ARBA" id="ARBA00022553"/>
    </source>
</evidence>
<feature type="domain" description="Histidine kinase" evidence="13">
    <location>
        <begin position="388"/>
        <end position="602"/>
    </location>
</feature>
<evidence type="ECO:0000256" key="7">
    <source>
        <dbReference type="ARBA" id="ARBA00022741"/>
    </source>
</evidence>
<dbReference type="Pfam" id="PF00672">
    <property type="entry name" value="HAMP"/>
    <property type="match status" value="1"/>
</dbReference>
<dbReference type="InterPro" id="IPR035965">
    <property type="entry name" value="PAS-like_dom_sf"/>
</dbReference>
<keyword evidence="10" id="KW-0902">Two-component regulatory system</keyword>
<proteinExistence type="predicted"/>
<dbReference type="PANTHER" id="PTHR45453:SF1">
    <property type="entry name" value="PHOSPHATE REGULON SENSOR PROTEIN PHOR"/>
    <property type="match status" value="1"/>
</dbReference>
<evidence type="ECO:0000259" key="13">
    <source>
        <dbReference type="PROSITE" id="PS50109"/>
    </source>
</evidence>
<dbReference type="Gene3D" id="1.10.287.130">
    <property type="match status" value="1"/>
</dbReference>
<reference evidence="16 17" key="1">
    <citation type="submission" date="2019-06" db="EMBL/GenBank/DDBJ databases">
        <title>Draft genome sequence of Methanolobus vulcani B1d.</title>
        <authorList>
            <person name="Creighbaum A.J."/>
            <person name="Ticak T."/>
            <person name="Hariraju D."/>
            <person name="Arivett B.A."/>
            <person name="Ferguson D.J.Jr."/>
        </authorList>
    </citation>
    <scope>NUCLEOTIDE SEQUENCE [LARGE SCALE GENOMIC DNA]</scope>
    <source>
        <strain evidence="16 17">B1d</strain>
    </source>
</reference>
<dbReference type="PANTHER" id="PTHR45453">
    <property type="entry name" value="PHOSPHATE REGULON SENSOR PROTEIN PHOR"/>
    <property type="match status" value="1"/>
</dbReference>
<organism evidence="16 17">
    <name type="scientific">Methanolobus vulcani</name>
    <dbReference type="NCBI Taxonomy" id="38026"/>
    <lineage>
        <taxon>Archaea</taxon>
        <taxon>Methanobacteriati</taxon>
        <taxon>Methanobacteriota</taxon>
        <taxon>Stenosarchaea group</taxon>
        <taxon>Methanomicrobia</taxon>
        <taxon>Methanosarcinales</taxon>
        <taxon>Methanosarcinaceae</taxon>
        <taxon>Methanolobus</taxon>
    </lineage>
</organism>
<keyword evidence="8" id="KW-0418">Kinase</keyword>
<dbReference type="SMART" id="SM00388">
    <property type="entry name" value="HisKA"/>
    <property type="match status" value="1"/>
</dbReference>
<evidence type="ECO:0000313" key="17">
    <source>
        <dbReference type="Proteomes" id="UP000319335"/>
    </source>
</evidence>
<protein>
    <recommendedName>
        <fullName evidence="3">histidine kinase</fullName>
        <ecNumber evidence="3">2.7.13.3</ecNumber>
    </recommendedName>
</protein>
<dbReference type="Gene3D" id="3.30.565.10">
    <property type="entry name" value="Histidine kinase-like ATPase, C-terminal domain"/>
    <property type="match status" value="1"/>
</dbReference>
<keyword evidence="6" id="KW-0808">Transferase</keyword>
<comment type="subcellular location">
    <subcellularLocation>
        <location evidence="2">Cell membrane</location>
    </subcellularLocation>
</comment>
<dbReference type="CDD" id="cd00130">
    <property type="entry name" value="PAS"/>
    <property type="match status" value="1"/>
</dbReference>
<dbReference type="GO" id="GO:0005886">
    <property type="term" value="C:plasma membrane"/>
    <property type="evidence" value="ECO:0007669"/>
    <property type="project" value="UniProtKB-SubCell"/>
</dbReference>
<dbReference type="InterPro" id="IPR000014">
    <property type="entry name" value="PAS"/>
</dbReference>
<evidence type="ECO:0000256" key="1">
    <source>
        <dbReference type="ARBA" id="ARBA00000085"/>
    </source>
</evidence>
<feature type="transmembrane region" description="Helical" evidence="12">
    <location>
        <begin position="25"/>
        <end position="46"/>
    </location>
</feature>
<evidence type="ECO:0000256" key="2">
    <source>
        <dbReference type="ARBA" id="ARBA00004236"/>
    </source>
</evidence>
<dbReference type="GO" id="GO:0004721">
    <property type="term" value="F:phosphoprotein phosphatase activity"/>
    <property type="evidence" value="ECO:0007669"/>
    <property type="project" value="TreeGrafter"/>
</dbReference>
<dbReference type="InterPro" id="IPR003661">
    <property type="entry name" value="HisK_dim/P_dom"/>
</dbReference>
<dbReference type="InterPro" id="IPR036890">
    <property type="entry name" value="HATPase_C_sf"/>
</dbReference>
<dbReference type="PROSITE" id="PS50112">
    <property type="entry name" value="PAS"/>
    <property type="match status" value="1"/>
</dbReference>